<evidence type="ECO:0000256" key="9">
    <source>
        <dbReference type="HAMAP-Rule" id="MF_00379"/>
    </source>
</evidence>
<dbReference type="GO" id="GO:0042802">
    <property type="term" value="F:identical protein binding"/>
    <property type="evidence" value="ECO:0007669"/>
    <property type="project" value="UniProtKB-ARBA"/>
</dbReference>
<feature type="binding site" evidence="9">
    <location>
        <position position="484"/>
    </location>
    <ligand>
        <name>(6S)-5-formyl-5,6,7,8-tetrahydrofolate</name>
        <dbReference type="ChEBI" id="CHEBI:57457"/>
    </ligand>
</feature>
<evidence type="ECO:0000313" key="12">
    <source>
        <dbReference type="EMBL" id="KJU86923.1"/>
    </source>
</evidence>
<dbReference type="InterPro" id="IPR027266">
    <property type="entry name" value="TrmE/GcvT-like"/>
</dbReference>
<dbReference type="InterPro" id="IPR027417">
    <property type="entry name" value="P-loop_NTPase"/>
</dbReference>
<comment type="caution">
    <text evidence="12">The sequence shown here is derived from an EMBL/GenBank/DDBJ whole genome shotgun (WGS) entry which is preliminary data.</text>
</comment>
<dbReference type="PRINTS" id="PR00326">
    <property type="entry name" value="GTP1OBG"/>
</dbReference>
<dbReference type="HAMAP" id="MF_00379">
    <property type="entry name" value="GTPase_MnmE"/>
    <property type="match status" value="1"/>
</dbReference>
<proteinExistence type="inferred from homology"/>
<keyword evidence="7 9" id="KW-0630">Potassium</keyword>
<feature type="domain" description="TrmE-type G" evidence="11">
    <location>
        <begin position="240"/>
        <end position="405"/>
    </location>
</feature>
<gene>
    <name evidence="9" type="primary">mnmE</name>
    <name evidence="9" type="synonym">trmE</name>
    <name evidence="12" type="ORF">MBAV_000881</name>
</gene>
<keyword evidence="2 9" id="KW-0819">tRNA processing</keyword>
<protein>
    <recommendedName>
        <fullName evidence="9">tRNA modification GTPase MnmE</fullName>
        <ecNumber evidence="9">3.6.-.-</ecNumber>
    </recommendedName>
</protein>
<accession>A0A0F3H1Y1</accession>
<dbReference type="Pfam" id="PF12631">
    <property type="entry name" value="MnmE_helical"/>
    <property type="match status" value="1"/>
</dbReference>
<dbReference type="Pfam" id="PF10396">
    <property type="entry name" value="TrmE_N"/>
    <property type="match status" value="1"/>
</dbReference>
<dbReference type="CDD" id="cd14858">
    <property type="entry name" value="TrmE_N"/>
    <property type="match status" value="1"/>
</dbReference>
<feature type="binding site" evidence="9">
    <location>
        <position position="144"/>
    </location>
    <ligand>
        <name>(6S)-5-formyl-5,6,7,8-tetrahydrofolate</name>
        <dbReference type="ChEBI" id="CHEBI:57457"/>
    </ligand>
</feature>
<evidence type="ECO:0000256" key="2">
    <source>
        <dbReference type="ARBA" id="ARBA00022694"/>
    </source>
</evidence>
<feature type="binding site" evidence="9">
    <location>
        <begin position="356"/>
        <end position="359"/>
    </location>
    <ligand>
        <name>GTP</name>
        <dbReference type="ChEBI" id="CHEBI:37565"/>
    </ligand>
</feature>
<dbReference type="GO" id="GO:0005525">
    <property type="term" value="F:GTP binding"/>
    <property type="evidence" value="ECO:0007669"/>
    <property type="project" value="UniProtKB-UniRule"/>
</dbReference>
<evidence type="ECO:0000256" key="10">
    <source>
        <dbReference type="RuleBase" id="RU003313"/>
    </source>
</evidence>
<comment type="cofactor">
    <cofactor evidence="9">
        <name>K(+)</name>
        <dbReference type="ChEBI" id="CHEBI:29103"/>
    </cofactor>
    <text evidence="9">Binds 1 potassium ion per subunit.</text>
</comment>
<sequence length="484" mass="51367">MDDTIAAISTPLGQGGIGIIRLSGNATQAPGGANETNETGGAGGAIAIADAIFVCPSSKGGKTVSSLPSHSVTYGYIKDGEEVLDEVLLTLMRAPNSYTREDVVEINCHGGLMPLRRVLDVVLKHGARLAQPGEFTLRAFLNGRIDLTQAEAVCDVIMARTQESAAVAMQQLSGGVSQRVNAIADNLVEVCAHVEAYIDFPEEDIELSTHQEMLCKLHGLRDELSELSGTYDRGRFLREGLLVAIAGRPNVGKSSLLNALVQRDRAIVTASPGTTRDTIEEYINVEGIPVRILDTAGIRAAAEDPAEREGVSRSIRAIELADLVLVVLDGTEGVLSDEDIAVIDRAALKTVIAVVNKADQPILLSSQLVRDAFNAVNSPIPVVTLSAKTGQGLPELKQAILNLTMKSGPESREGLTITNLRHKVAIDNTVPALTRAIDCLQTGAPIEITALELRSALNYIGEITGVVTANDILNKIFSDFCIGK</sequence>
<dbReference type="Proteomes" id="UP000033423">
    <property type="component" value="Unassembled WGS sequence"/>
</dbReference>
<dbReference type="NCBIfam" id="TIGR00450">
    <property type="entry name" value="mnmE_trmE_thdF"/>
    <property type="match status" value="1"/>
</dbReference>
<keyword evidence="13" id="KW-1185">Reference proteome</keyword>
<evidence type="ECO:0000256" key="5">
    <source>
        <dbReference type="ARBA" id="ARBA00022801"/>
    </source>
</evidence>
<dbReference type="Gene3D" id="1.20.120.430">
    <property type="entry name" value="tRNA modification GTPase MnmE domain 2"/>
    <property type="match status" value="1"/>
</dbReference>
<evidence type="ECO:0000256" key="3">
    <source>
        <dbReference type="ARBA" id="ARBA00022723"/>
    </source>
</evidence>
<evidence type="ECO:0000313" key="13">
    <source>
        <dbReference type="Proteomes" id="UP000033423"/>
    </source>
</evidence>
<evidence type="ECO:0000256" key="1">
    <source>
        <dbReference type="ARBA" id="ARBA00011043"/>
    </source>
</evidence>
<feature type="binding site" evidence="9">
    <location>
        <position position="105"/>
    </location>
    <ligand>
        <name>(6S)-5-formyl-5,6,7,8-tetrahydrofolate</name>
        <dbReference type="ChEBI" id="CHEBI:57457"/>
    </ligand>
</feature>
<keyword evidence="3 9" id="KW-0479">Metal-binding</keyword>
<evidence type="ECO:0000256" key="6">
    <source>
        <dbReference type="ARBA" id="ARBA00022842"/>
    </source>
</evidence>
<keyword evidence="8 9" id="KW-0342">GTP-binding</keyword>
<dbReference type="SUPFAM" id="SSF52540">
    <property type="entry name" value="P-loop containing nucleoside triphosphate hydrolases"/>
    <property type="match status" value="1"/>
</dbReference>
<dbReference type="NCBIfam" id="TIGR00231">
    <property type="entry name" value="small_GTP"/>
    <property type="match status" value="1"/>
</dbReference>
<dbReference type="Gene3D" id="3.40.50.300">
    <property type="entry name" value="P-loop containing nucleotide triphosphate hydrolases"/>
    <property type="match status" value="1"/>
</dbReference>
<comment type="similarity">
    <text evidence="1 9 10">Belongs to the TRAFAC class TrmE-Era-EngA-EngB-Septin-like GTPase superfamily. TrmE GTPase family.</text>
</comment>
<dbReference type="PATRIC" id="fig|29290.4.peg.1166"/>
<comment type="subunit">
    <text evidence="9">Homodimer. Heterotetramer of two MnmE and two MnmG subunits.</text>
</comment>
<evidence type="ECO:0000259" key="11">
    <source>
        <dbReference type="PROSITE" id="PS51709"/>
    </source>
</evidence>
<dbReference type="EC" id="3.6.-.-" evidence="9"/>
<dbReference type="GO" id="GO:0002098">
    <property type="term" value="P:tRNA wobble uridine modification"/>
    <property type="evidence" value="ECO:0007669"/>
    <property type="project" value="TreeGrafter"/>
</dbReference>
<keyword evidence="5 9" id="KW-0378">Hydrolase</keyword>
<dbReference type="PROSITE" id="PS51709">
    <property type="entry name" value="G_TRME"/>
    <property type="match status" value="1"/>
</dbReference>
<dbReference type="InterPro" id="IPR027368">
    <property type="entry name" value="MnmE_dom2"/>
</dbReference>
<feature type="binding site" evidence="9">
    <location>
        <begin position="250"/>
        <end position="255"/>
    </location>
    <ligand>
        <name>GTP</name>
        <dbReference type="ChEBI" id="CHEBI:37565"/>
    </ligand>
</feature>
<dbReference type="GO" id="GO:0046872">
    <property type="term" value="F:metal ion binding"/>
    <property type="evidence" value="ECO:0007669"/>
    <property type="project" value="UniProtKB-KW"/>
</dbReference>
<dbReference type="AlphaFoldDB" id="A0A0F3H1Y1"/>
<dbReference type="FunFam" id="3.30.1360.120:FF:000003">
    <property type="entry name" value="tRNA modification GTPase MnmE"/>
    <property type="match status" value="1"/>
</dbReference>
<dbReference type="PANTHER" id="PTHR42714:SF2">
    <property type="entry name" value="TRNA MODIFICATION GTPASE GTPBP3, MITOCHONDRIAL"/>
    <property type="match status" value="1"/>
</dbReference>
<dbReference type="GO" id="GO:0005829">
    <property type="term" value="C:cytosol"/>
    <property type="evidence" value="ECO:0007669"/>
    <property type="project" value="TreeGrafter"/>
</dbReference>
<dbReference type="InterPro" id="IPR004520">
    <property type="entry name" value="GTPase_MnmE"/>
</dbReference>
<dbReference type="PANTHER" id="PTHR42714">
    <property type="entry name" value="TRNA MODIFICATION GTPASE GTPBP3"/>
    <property type="match status" value="1"/>
</dbReference>
<feature type="binding site" evidence="9">
    <location>
        <position position="21"/>
    </location>
    <ligand>
        <name>(6S)-5-formyl-5,6,7,8-tetrahydrofolate</name>
        <dbReference type="ChEBI" id="CHEBI:57457"/>
    </ligand>
</feature>
<dbReference type="Pfam" id="PF01926">
    <property type="entry name" value="MMR_HSR1"/>
    <property type="match status" value="1"/>
</dbReference>
<dbReference type="CDD" id="cd04164">
    <property type="entry name" value="trmE"/>
    <property type="match status" value="1"/>
</dbReference>
<keyword evidence="6 9" id="KW-0460">Magnesium</keyword>
<dbReference type="InterPro" id="IPR031168">
    <property type="entry name" value="G_TrmE"/>
</dbReference>
<evidence type="ECO:0000256" key="4">
    <source>
        <dbReference type="ARBA" id="ARBA00022741"/>
    </source>
</evidence>
<dbReference type="GO" id="GO:0003924">
    <property type="term" value="F:GTPase activity"/>
    <property type="evidence" value="ECO:0007669"/>
    <property type="project" value="UniProtKB-UniRule"/>
</dbReference>
<feature type="binding site" evidence="9">
    <location>
        <begin position="294"/>
        <end position="297"/>
    </location>
    <ligand>
        <name>GTP</name>
        <dbReference type="ChEBI" id="CHEBI:37565"/>
    </ligand>
</feature>
<dbReference type="GO" id="GO:0030488">
    <property type="term" value="P:tRNA methylation"/>
    <property type="evidence" value="ECO:0007669"/>
    <property type="project" value="TreeGrafter"/>
</dbReference>
<dbReference type="InterPro" id="IPR018948">
    <property type="entry name" value="GTP-bd_TrmE_N"/>
</dbReference>
<feature type="binding site" evidence="9">
    <location>
        <begin position="269"/>
        <end position="275"/>
    </location>
    <ligand>
        <name>GTP</name>
        <dbReference type="ChEBI" id="CHEBI:37565"/>
    </ligand>
</feature>
<keyword evidence="4 9" id="KW-0547">Nucleotide-binding</keyword>
<feature type="binding site" evidence="9">
    <location>
        <position position="254"/>
    </location>
    <ligand>
        <name>Mg(2+)</name>
        <dbReference type="ChEBI" id="CHEBI:18420"/>
    </ligand>
</feature>
<name>A0A0F3H1Y1_9BACT</name>
<dbReference type="InterPro" id="IPR005225">
    <property type="entry name" value="Small_GTP-bd"/>
</dbReference>
<dbReference type="Gene3D" id="3.30.1360.120">
    <property type="entry name" value="Probable tRNA modification gtpase trme, domain 1"/>
    <property type="match status" value="1"/>
</dbReference>
<dbReference type="EMBL" id="LACI01000397">
    <property type="protein sequence ID" value="KJU86923.1"/>
    <property type="molecule type" value="Genomic_DNA"/>
</dbReference>
<evidence type="ECO:0000256" key="7">
    <source>
        <dbReference type="ARBA" id="ARBA00022958"/>
    </source>
</evidence>
<dbReference type="InterPro" id="IPR025867">
    <property type="entry name" value="MnmE_helical"/>
</dbReference>
<comment type="function">
    <text evidence="9">Exhibits a very high intrinsic GTPase hydrolysis rate. Involved in the addition of a carboxymethylaminomethyl (cmnm) group at the wobble position (U34) of certain tRNAs, forming tRNA-cmnm(5)s(2)U34.</text>
</comment>
<comment type="subcellular location">
    <subcellularLocation>
        <location evidence="9">Cytoplasm</location>
    </subcellularLocation>
</comment>
<evidence type="ECO:0000256" key="8">
    <source>
        <dbReference type="ARBA" id="ARBA00023134"/>
    </source>
</evidence>
<keyword evidence="9" id="KW-0963">Cytoplasm</keyword>
<feature type="binding site" evidence="9">
    <location>
        <position position="275"/>
    </location>
    <ligand>
        <name>Mg(2+)</name>
        <dbReference type="ChEBI" id="CHEBI:18420"/>
    </ligand>
</feature>
<dbReference type="InterPro" id="IPR006073">
    <property type="entry name" value="GTP-bd"/>
</dbReference>
<reference evidence="12 13" key="1">
    <citation type="submission" date="2015-02" db="EMBL/GenBank/DDBJ databases">
        <title>Single-cell genomics of uncultivated deep-branching MTB reveals a conserved set of magnetosome genes.</title>
        <authorList>
            <person name="Kolinko S."/>
            <person name="Richter M."/>
            <person name="Glockner F.O."/>
            <person name="Brachmann A."/>
            <person name="Schuler D."/>
        </authorList>
    </citation>
    <scope>NUCLEOTIDE SEQUENCE [LARGE SCALE GENOMIC DNA]</scope>
    <source>
        <strain evidence="12">TM-1</strain>
    </source>
</reference>
<comment type="caution">
    <text evidence="9">Lacks conserved residue(s) required for the propagation of feature annotation.</text>
</comment>
<organism evidence="12 13">
    <name type="scientific">Candidatus Magnetobacterium bavaricum</name>
    <dbReference type="NCBI Taxonomy" id="29290"/>
    <lineage>
        <taxon>Bacteria</taxon>
        <taxon>Pseudomonadati</taxon>
        <taxon>Nitrospirota</taxon>
        <taxon>Thermodesulfovibrionia</taxon>
        <taxon>Thermodesulfovibrionales</taxon>
        <taxon>Candidatus Magnetobacteriaceae</taxon>
        <taxon>Candidatus Magnetobacterium</taxon>
    </lineage>
</organism>
<dbReference type="SUPFAM" id="SSF116878">
    <property type="entry name" value="TrmE connector domain"/>
    <property type="match status" value="1"/>
</dbReference>